<dbReference type="InterPro" id="IPR029016">
    <property type="entry name" value="GAF-like_dom_sf"/>
</dbReference>
<feature type="domain" description="IclR-ED" evidence="5">
    <location>
        <begin position="104"/>
        <end position="282"/>
    </location>
</feature>
<protein>
    <submittedName>
        <fullName evidence="6">IclR family transcriptional regulator</fullName>
    </submittedName>
</protein>
<dbReference type="InterPro" id="IPR005471">
    <property type="entry name" value="Tscrpt_reg_IclR_N"/>
</dbReference>
<dbReference type="Pfam" id="PF01614">
    <property type="entry name" value="IclR_C"/>
    <property type="match status" value="1"/>
</dbReference>
<proteinExistence type="predicted"/>
<dbReference type="InterPro" id="IPR050707">
    <property type="entry name" value="HTH_MetabolicPath_Reg"/>
</dbReference>
<evidence type="ECO:0000256" key="3">
    <source>
        <dbReference type="ARBA" id="ARBA00023163"/>
    </source>
</evidence>
<keyword evidence="2" id="KW-0238">DNA-binding</keyword>
<dbReference type="PANTHER" id="PTHR30136:SF24">
    <property type="entry name" value="HTH-TYPE TRANSCRIPTIONAL REPRESSOR ALLR"/>
    <property type="match status" value="1"/>
</dbReference>
<dbReference type="EMBL" id="BAABHQ010000030">
    <property type="protein sequence ID" value="GAA4896459.1"/>
    <property type="molecule type" value="Genomic_DNA"/>
</dbReference>
<gene>
    <name evidence="6" type="ORF">GCM10023203_58660</name>
</gene>
<dbReference type="Pfam" id="PF09339">
    <property type="entry name" value="HTH_IclR"/>
    <property type="match status" value="1"/>
</dbReference>
<dbReference type="PROSITE" id="PS51078">
    <property type="entry name" value="ICLR_ED"/>
    <property type="match status" value="1"/>
</dbReference>
<dbReference type="PROSITE" id="PS51077">
    <property type="entry name" value="HTH_ICLR"/>
    <property type="match status" value="1"/>
</dbReference>
<evidence type="ECO:0000256" key="2">
    <source>
        <dbReference type="ARBA" id="ARBA00023125"/>
    </source>
</evidence>
<keyword evidence="1" id="KW-0805">Transcription regulation</keyword>
<dbReference type="InterPro" id="IPR014757">
    <property type="entry name" value="Tscrpt_reg_IclR_C"/>
</dbReference>
<dbReference type="SUPFAM" id="SSF55781">
    <property type="entry name" value="GAF domain-like"/>
    <property type="match status" value="1"/>
</dbReference>
<keyword evidence="7" id="KW-1185">Reference proteome</keyword>
<dbReference type="InterPro" id="IPR036388">
    <property type="entry name" value="WH-like_DNA-bd_sf"/>
</dbReference>
<dbReference type="SUPFAM" id="SSF46785">
    <property type="entry name" value="Winged helix' DNA-binding domain"/>
    <property type="match status" value="1"/>
</dbReference>
<evidence type="ECO:0000259" key="5">
    <source>
        <dbReference type="PROSITE" id="PS51078"/>
    </source>
</evidence>
<comment type="caution">
    <text evidence="6">The sequence shown here is derived from an EMBL/GenBank/DDBJ whole genome shotgun (WGS) entry which is preliminary data.</text>
</comment>
<reference evidence="7" key="1">
    <citation type="journal article" date="2019" name="Int. J. Syst. Evol. Microbiol.">
        <title>The Global Catalogue of Microorganisms (GCM) 10K type strain sequencing project: providing services to taxonomists for standard genome sequencing and annotation.</title>
        <authorList>
            <consortium name="The Broad Institute Genomics Platform"/>
            <consortium name="The Broad Institute Genome Sequencing Center for Infectious Disease"/>
            <person name="Wu L."/>
            <person name="Ma J."/>
        </authorList>
    </citation>
    <scope>NUCLEOTIDE SEQUENCE [LARGE SCALE GENOMIC DNA]</scope>
    <source>
        <strain evidence="7">JCM 17983</strain>
    </source>
</reference>
<evidence type="ECO:0000256" key="1">
    <source>
        <dbReference type="ARBA" id="ARBA00023015"/>
    </source>
</evidence>
<organism evidence="6 7">
    <name type="scientific">Actinomycetospora straminea</name>
    <dbReference type="NCBI Taxonomy" id="663607"/>
    <lineage>
        <taxon>Bacteria</taxon>
        <taxon>Bacillati</taxon>
        <taxon>Actinomycetota</taxon>
        <taxon>Actinomycetes</taxon>
        <taxon>Pseudonocardiales</taxon>
        <taxon>Pseudonocardiaceae</taxon>
        <taxon>Actinomycetospora</taxon>
    </lineage>
</organism>
<evidence type="ECO:0000259" key="4">
    <source>
        <dbReference type="PROSITE" id="PS51077"/>
    </source>
</evidence>
<dbReference type="PANTHER" id="PTHR30136">
    <property type="entry name" value="HELIX-TURN-HELIX TRANSCRIPTIONAL REGULATOR, ICLR FAMILY"/>
    <property type="match status" value="1"/>
</dbReference>
<keyword evidence="3" id="KW-0804">Transcription</keyword>
<dbReference type="Gene3D" id="3.30.450.40">
    <property type="match status" value="1"/>
</dbReference>
<sequence length="283" mass="30527">MGRLRLVGAAGSAHPTLWSDLGHVNGARVGEDVPVAHSTSGEGVLERVVRILEAFTPTDRSLTVGEVSRRAGLPSTTGSRMVADMVEHGLLARDEHRRVRVGTRLWELASRASPTVSLRELAMPVLEELHRTVGHHAQLGVLDGEQVLFVERLSADQAVVNYTRIAARLPLHASSSGLVLLAHAPADLQERVLAGPLARFTPATPTDPGELRRRLADVRRDGFVVCPGYLHPEATGIAVPVRDEHRRVAAAVSVIVPNDDRARDHVPGLAAAARRIEQRLAAH</sequence>
<dbReference type="SMART" id="SM00346">
    <property type="entry name" value="HTH_ICLR"/>
    <property type="match status" value="1"/>
</dbReference>
<dbReference type="Gene3D" id="1.10.10.10">
    <property type="entry name" value="Winged helix-like DNA-binding domain superfamily/Winged helix DNA-binding domain"/>
    <property type="match status" value="1"/>
</dbReference>
<feature type="domain" description="HTH iclR-type" evidence="4">
    <location>
        <begin position="42"/>
        <end position="103"/>
    </location>
</feature>
<evidence type="ECO:0000313" key="6">
    <source>
        <dbReference type="EMBL" id="GAA4896459.1"/>
    </source>
</evidence>
<dbReference type="InterPro" id="IPR036390">
    <property type="entry name" value="WH_DNA-bd_sf"/>
</dbReference>
<dbReference type="Proteomes" id="UP001500457">
    <property type="component" value="Unassembled WGS sequence"/>
</dbReference>
<name>A0ABP9FAB1_9PSEU</name>
<evidence type="ECO:0000313" key="7">
    <source>
        <dbReference type="Proteomes" id="UP001500457"/>
    </source>
</evidence>
<accession>A0ABP9FAB1</accession>